<organism evidence="1 2">
    <name type="scientific">Racocetra persica</name>
    <dbReference type="NCBI Taxonomy" id="160502"/>
    <lineage>
        <taxon>Eukaryota</taxon>
        <taxon>Fungi</taxon>
        <taxon>Fungi incertae sedis</taxon>
        <taxon>Mucoromycota</taxon>
        <taxon>Glomeromycotina</taxon>
        <taxon>Glomeromycetes</taxon>
        <taxon>Diversisporales</taxon>
        <taxon>Gigasporaceae</taxon>
        <taxon>Racocetra</taxon>
    </lineage>
</organism>
<keyword evidence="2" id="KW-1185">Reference proteome</keyword>
<reference evidence="1" key="1">
    <citation type="submission" date="2021-06" db="EMBL/GenBank/DDBJ databases">
        <authorList>
            <person name="Kallberg Y."/>
            <person name="Tangrot J."/>
            <person name="Rosling A."/>
        </authorList>
    </citation>
    <scope>NUCLEOTIDE SEQUENCE</scope>
    <source>
        <strain evidence="1">MA461A</strain>
    </source>
</reference>
<evidence type="ECO:0000313" key="1">
    <source>
        <dbReference type="EMBL" id="CAG8771970.1"/>
    </source>
</evidence>
<comment type="caution">
    <text evidence="1">The sequence shown here is derived from an EMBL/GenBank/DDBJ whole genome shotgun (WGS) entry which is preliminary data.</text>
</comment>
<protein>
    <submittedName>
        <fullName evidence="1">1610_t:CDS:1</fullName>
    </submittedName>
</protein>
<feature type="non-terminal residue" evidence="1">
    <location>
        <position position="1"/>
    </location>
</feature>
<evidence type="ECO:0000313" key="2">
    <source>
        <dbReference type="Proteomes" id="UP000789920"/>
    </source>
</evidence>
<feature type="non-terminal residue" evidence="1">
    <location>
        <position position="57"/>
    </location>
</feature>
<name>A0ACA9R0V9_9GLOM</name>
<dbReference type="EMBL" id="CAJVQC010040947">
    <property type="protein sequence ID" value="CAG8771970.1"/>
    <property type="molecule type" value="Genomic_DNA"/>
</dbReference>
<sequence length="57" mass="6754">NPLLNINKNYQLQEDYHSLFNDNNKDKLSDLIDDDSLIEETCFPDFESDEITFDLEL</sequence>
<dbReference type="Proteomes" id="UP000789920">
    <property type="component" value="Unassembled WGS sequence"/>
</dbReference>
<proteinExistence type="predicted"/>
<accession>A0ACA9R0V9</accession>
<gene>
    <name evidence="1" type="ORF">RPERSI_LOCUS16516</name>
</gene>